<accession>A0AAE3K1R1</accession>
<dbReference type="InterPro" id="IPR036986">
    <property type="entry name" value="S4_RNA-bd_sf"/>
</dbReference>
<dbReference type="Gene3D" id="3.10.290.10">
    <property type="entry name" value="RNA-binding S4 domain"/>
    <property type="match status" value="1"/>
</dbReference>
<feature type="domain" description="RNA-binding S4" evidence="2">
    <location>
        <begin position="193"/>
        <end position="254"/>
    </location>
</feature>
<dbReference type="Gene3D" id="3.30.1370.160">
    <property type="match status" value="1"/>
</dbReference>
<dbReference type="InterPro" id="IPR012677">
    <property type="entry name" value="Nucleotide-bd_a/b_plait_sf"/>
</dbReference>
<keyword evidence="1" id="KW-0694">RNA-binding</keyword>
<dbReference type="AlphaFoldDB" id="A0AAE3K1R1"/>
<organism evidence="3 4">
    <name type="scientific">Candidatus Colimorpha enterica</name>
    <dbReference type="NCBI Taxonomy" id="3083063"/>
    <lineage>
        <taxon>Bacteria</taxon>
        <taxon>Pseudomonadati</taxon>
        <taxon>Bacteroidota</taxon>
        <taxon>Bacteroidia</taxon>
        <taxon>Bacteroidales</taxon>
        <taxon>Candidatus Colimorpha</taxon>
    </lineage>
</organism>
<dbReference type="Pfam" id="PF17774">
    <property type="entry name" value="YlmH_RBD"/>
    <property type="match status" value="1"/>
</dbReference>
<dbReference type="GO" id="GO:0003723">
    <property type="term" value="F:RNA binding"/>
    <property type="evidence" value="ECO:0007669"/>
    <property type="project" value="UniProtKB-KW"/>
</dbReference>
<dbReference type="EMBL" id="JALEMU010000096">
    <property type="protein sequence ID" value="MCI5755849.1"/>
    <property type="molecule type" value="Genomic_DNA"/>
</dbReference>
<sequence length="269" mass="29028">MDKASLINRYAKTPEQRVMFAHILDLALRSENRNTVESGNFLPESDADTVSDMLRSAGIRNYILFGGCDGAERKCPVFLPDYLTENDITDSPTLAGIAFATAEVNRFDLDRADFTHRDCLGALMGLGIERETVGDIVCSGGKAVIVLKTGVAELVKNELDSIGRFRVTVSVGDTAVMERHDDSVELSDTVASMRLDAVCASVFRLSRGAAAEAVGRGLVAVNGSEASKPDAQVTEGDKISLRGKGRAVIGKTAGTSKKGRIRFEYKKYR</sequence>
<evidence type="ECO:0000313" key="4">
    <source>
        <dbReference type="Proteomes" id="UP001139365"/>
    </source>
</evidence>
<evidence type="ECO:0000259" key="2">
    <source>
        <dbReference type="SMART" id="SM00363"/>
    </source>
</evidence>
<comment type="caution">
    <text evidence="3">The sequence shown here is derived from an EMBL/GenBank/DDBJ whole genome shotgun (WGS) entry which is preliminary data.</text>
</comment>
<protein>
    <submittedName>
        <fullName evidence="3">YlmH/Sll1252 family protein</fullName>
    </submittedName>
</protein>
<evidence type="ECO:0000256" key="1">
    <source>
        <dbReference type="PROSITE-ProRule" id="PRU00182"/>
    </source>
</evidence>
<dbReference type="InterPro" id="IPR040591">
    <property type="entry name" value="RqcP2_RBD"/>
</dbReference>
<dbReference type="Gene3D" id="3.30.70.330">
    <property type="match status" value="1"/>
</dbReference>
<name>A0AAE3K1R1_9BACT</name>
<dbReference type="PROSITE" id="PS50889">
    <property type="entry name" value="S4"/>
    <property type="match status" value="1"/>
</dbReference>
<proteinExistence type="predicted"/>
<dbReference type="SMART" id="SM00363">
    <property type="entry name" value="S4"/>
    <property type="match status" value="1"/>
</dbReference>
<reference evidence="3 4" key="1">
    <citation type="submission" date="2022-03" db="EMBL/GenBank/DDBJ databases">
        <title>Metagenome-assembled genomes from swine fecal metagenomes.</title>
        <authorList>
            <person name="Holman D.B."/>
            <person name="Kommadath A."/>
        </authorList>
    </citation>
    <scope>NUCLEOTIDE SEQUENCE [LARGE SCALE GENOMIC DNA]</scope>
    <source>
        <strain evidence="3">SUG147</strain>
    </source>
</reference>
<dbReference type="CDD" id="cd00165">
    <property type="entry name" value="S4"/>
    <property type="match status" value="1"/>
</dbReference>
<dbReference type="Proteomes" id="UP001139365">
    <property type="component" value="Unassembled WGS sequence"/>
</dbReference>
<dbReference type="SUPFAM" id="SSF55174">
    <property type="entry name" value="Alpha-L RNA-binding motif"/>
    <property type="match status" value="1"/>
</dbReference>
<dbReference type="InterPro" id="IPR002942">
    <property type="entry name" value="S4_RNA-bd"/>
</dbReference>
<dbReference type="Pfam" id="PF01479">
    <property type="entry name" value="S4"/>
    <property type="match status" value="1"/>
</dbReference>
<gene>
    <name evidence="3" type="ORF">MR241_06090</name>
</gene>
<evidence type="ECO:0000313" key="3">
    <source>
        <dbReference type="EMBL" id="MCI5755849.1"/>
    </source>
</evidence>